<feature type="transmembrane region" description="Helical" evidence="2">
    <location>
        <begin position="79"/>
        <end position="99"/>
    </location>
</feature>
<feature type="transmembrane region" description="Helical" evidence="2">
    <location>
        <begin position="53"/>
        <end position="73"/>
    </location>
</feature>
<proteinExistence type="predicted"/>
<evidence type="ECO:0000256" key="1">
    <source>
        <dbReference type="SAM" id="MobiDB-lite"/>
    </source>
</evidence>
<dbReference type="EMBL" id="SJPJ01000001">
    <property type="protein sequence ID" value="TWT79849.1"/>
    <property type="molecule type" value="Genomic_DNA"/>
</dbReference>
<evidence type="ECO:0000256" key="2">
    <source>
        <dbReference type="SAM" id="Phobius"/>
    </source>
</evidence>
<organism evidence="3 4">
    <name type="scientific">Novipirellula herctigrandis</name>
    <dbReference type="NCBI Taxonomy" id="2527986"/>
    <lineage>
        <taxon>Bacteria</taxon>
        <taxon>Pseudomonadati</taxon>
        <taxon>Planctomycetota</taxon>
        <taxon>Planctomycetia</taxon>
        <taxon>Pirellulales</taxon>
        <taxon>Pirellulaceae</taxon>
        <taxon>Novipirellula</taxon>
    </lineage>
</organism>
<keyword evidence="4" id="KW-1185">Reference proteome</keyword>
<name>A0A5C5YXP8_9BACT</name>
<dbReference type="RefSeq" id="WP_146394974.1">
    <property type="nucleotide sequence ID" value="NZ_SJPJ01000001.1"/>
</dbReference>
<evidence type="ECO:0008006" key="5">
    <source>
        <dbReference type="Google" id="ProtNLM"/>
    </source>
</evidence>
<sequence>MQGDINPYQPSTIPTDDSPSVPLNTDGAWDVAFRLTAADLRHAEAKHVLHSNIARLSLGSFGLIAASVVWIGWLATLGYFSVGWVTALFLSAACYLTLVHQFKIRLRERMQVVGLVNNAECWLGVSDTQFKLNTPNGPFAWPSKDVQVSRTIRGLLFSPEPQLFVFVSRKSNFQDETYSQFQLRVFTQLNHR</sequence>
<keyword evidence="2" id="KW-1133">Transmembrane helix</keyword>
<keyword evidence="2" id="KW-0472">Membrane</keyword>
<dbReference type="AlphaFoldDB" id="A0A5C5YXP8"/>
<evidence type="ECO:0000313" key="4">
    <source>
        <dbReference type="Proteomes" id="UP000315010"/>
    </source>
</evidence>
<accession>A0A5C5YXP8</accession>
<reference evidence="3 4" key="1">
    <citation type="submission" date="2019-02" db="EMBL/GenBank/DDBJ databases">
        <title>Deep-cultivation of Planctomycetes and their phenomic and genomic characterization uncovers novel biology.</title>
        <authorList>
            <person name="Wiegand S."/>
            <person name="Jogler M."/>
            <person name="Boedeker C."/>
            <person name="Pinto D."/>
            <person name="Vollmers J."/>
            <person name="Rivas-Marin E."/>
            <person name="Kohn T."/>
            <person name="Peeters S.H."/>
            <person name="Heuer A."/>
            <person name="Rast P."/>
            <person name="Oberbeckmann S."/>
            <person name="Bunk B."/>
            <person name="Jeske O."/>
            <person name="Meyerdierks A."/>
            <person name="Storesund J.E."/>
            <person name="Kallscheuer N."/>
            <person name="Luecker S."/>
            <person name="Lage O.M."/>
            <person name="Pohl T."/>
            <person name="Merkel B.J."/>
            <person name="Hornburger P."/>
            <person name="Mueller R.-W."/>
            <person name="Bruemmer F."/>
            <person name="Labrenz M."/>
            <person name="Spormann A.M."/>
            <person name="Op Den Camp H."/>
            <person name="Overmann J."/>
            <person name="Amann R."/>
            <person name="Jetten M.S.M."/>
            <person name="Mascher T."/>
            <person name="Medema M.H."/>
            <person name="Devos D.P."/>
            <person name="Kaster A.-K."/>
            <person name="Ovreas L."/>
            <person name="Rohde M."/>
            <person name="Galperin M.Y."/>
            <person name="Jogler C."/>
        </authorList>
    </citation>
    <scope>NUCLEOTIDE SEQUENCE [LARGE SCALE GENOMIC DNA]</scope>
    <source>
        <strain evidence="3 4">CA13</strain>
    </source>
</reference>
<dbReference type="OrthoDB" id="273687at2"/>
<protein>
    <recommendedName>
        <fullName evidence="5">YcxB-like protein domain-containing protein</fullName>
    </recommendedName>
</protein>
<feature type="compositionally biased region" description="Polar residues" evidence="1">
    <location>
        <begin position="8"/>
        <end position="21"/>
    </location>
</feature>
<gene>
    <name evidence="3" type="ORF">CA13_12560</name>
</gene>
<comment type="caution">
    <text evidence="3">The sequence shown here is derived from an EMBL/GenBank/DDBJ whole genome shotgun (WGS) entry which is preliminary data.</text>
</comment>
<dbReference type="Proteomes" id="UP000315010">
    <property type="component" value="Unassembled WGS sequence"/>
</dbReference>
<keyword evidence="2" id="KW-0812">Transmembrane</keyword>
<feature type="region of interest" description="Disordered" evidence="1">
    <location>
        <begin position="1"/>
        <end position="21"/>
    </location>
</feature>
<evidence type="ECO:0000313" key="3">
    <source>
        <dbReference type="EMBL" id="TWT79849.1"/>
    </source>
</evidence>